<comment type="caution">
    <text evidence="1">The sequence shown here is derived from an EMBL/GenBank/DDBJ whole genome shotgun (WGS) entry which is preliminary data.</text>
</comment>
<evidence type="ECO:0000313" key="1">
    <source>
        <dbReference type="EMBL" id="KKL04117.1"/>
    </source>
</evidence>
<proteinExistence type="predicted"/>
<sequence>MTDHERELLKWVAEELLGWRRMSDAKGGRYSDGDGRWWLDELGSWHGIGLVVEEMQRRGCKWHFESYLQTKKHNYPCEKVRRFQFEFIGPPSGKATSEKPWFAVYEAARKAVTND</sequence>
<dbReference type="EMBL" id="LAZR01044658">
    <property type="protein sequence ID" value="KKL04117.1"/>
    <property type="molecule type" value="Genomic_DNA"/>
</dbReference>
<organism evidence="1">
    <name type="scientific">marine sediment metagenome</name>
    <dbReference type="NCBI Taxonomy" id="412755"/>
    <lineage>
        <taxon>unclassified sequences</taxon>
        <taxon>metagenomes</taxon>
        <taxon>ecological metagenomes</taxon>
    </lineage>
</organism>
<reference evidence="1" key="1">
    <citation type="journal article" date="2015" name="Nature">
        <title>Complex archaea that bridge the gap between prokaryotes and eukaryotes.</title>
        <authorList>
            <person name="Spang A."/>
            <person name="Saw J.H."/>
            <person name="Jorgensen S.L."/>
            <person name="Zaremba-Niedzwiedzka K."/>
            <person name="Martijn J."/>
            <person name="Lind A.E."/>
            <person name="van Eijk R."/>
            <person name="Schleper C."/>
            <person name="Guy L."/>
            <person name="Ettema T.J."/>
        </authorList>
    </citation>
    <scope>NUCLEOTIDE SEQUENCE</scope>
</reference>
<accession>A0A0F9AR51</accession>
<name>A0A0F9AR51_9ZZZZ</name>
<gene>
    <name evidence="1" type="ORF">LCGC14_2619250</name>
</gene>
<dbReference type="AlphaFoldDB" id="A0A0F9AR51"/>
<protein>
    <submittedName>
        <fullName evidence="1">Uncharacterized protein</fullName>
    </submittedName>
</protein>